<reference evidence="2 3" key="1">
    <citation type="journal article" date="2012" name="J. Bacteriol.">
        <title>Twenty-one genome sequences from Pseudomonas species and 19 genome sequences from diverse bacteria isolated from the rhizosphere and endosphere of Populus deltoides.</title>
        <authorList>
            <person name="Brown S.D."/>
            <person name="Utturkar S.M."/>
            <person name="Klingeman D.M."/>
            <person name="Johnson C.M."/>
            <person name="Martin S.L."/>
            <person name="Land M.L."/>
            <person name="Lu T.Y."/>
            <person name="Schadt C.W."/>
            <person name="Doktycz M.J."/>
            <person name="Pelletier D.A."/>
        </authorList>
    </citation>
    <scope>NUCLEOTIDE SEQUENCE [LARGE SCALE GENOMIC DNA]</scope>
    <source>
        <strain evidence="2 3">CF314</strain>
    </source>
</reference>
<dbReference type="GO" id="GO:0016747">
    <property type="term" value="F:acyltransferase activity, transferring groups other than amino-acyl groups"/>
    <property type="evidence" value="ECO:0007669"/>
    <property type="project" value="InterPro"/>
</dbReference>
<protein>
    <submittedName>
        <fullName evidence="2">Acetyltransferase</fullName>
    </submittedName>
</protein>
<dbReference type="SUPFAM" id="SSF55729">
    <property type="entry name" value="Acyl-CoA N-acyltransferases (Nat)"/>
    <property type="match status" value="1"/>
</dbReference>
<dbReference type="InterPro" id="IPR016181">
    <property type="entry name" value="Acyl_CoA_acyltransferase"/>
</dbReference>
<accession>J3CH30</accession>
<keyword evidence="2" id="KW-0808">Transferase</keyword>
<dbReference type="PATRIC" id="fig|1144316.3.peg.2320"/>
<dbReference type="PROSITE" id="PS51186">
    <property type="entry name" value="GNAT"/>
    <property type="match status" value="1"/>
</dbReference>
<evidence type="ECO:0000259" key="1">
    <source>
        <dbReference type="PROSITE" id="PS51186"/>
    </source>
</evidence>
<evidence type="ECO:0000313" key="3">
    <source>
        <dbReference type="Proteomes" id="UP000007509"/>
    </source>
</evidence>
<name>J3CH30_9FLAO</name>
<comment type="caution">
    <text evidence="2">The sequence shown here is derived from an EMBL/GenBank/DDBJ whole genome shotgun (WGS) entry which is preliminary data.</text>
</comment>
<dbReference type="Pfam" id="PF00583">
    <property type="entry name" value="Acetyltransf_1"/>
    <property type="match status" value="1"/>
</dbReference>
<dbReference type="AlphaFoldDB" id="J3CH30"/>
<proteinExistence type="predicted"/>
<dbReference type="Gene3D" id="3.40.630.30">
    <property type="match status" value="1"/>
</dbReference>
<organism evidence="2 3">
    <name type="scientific">Chryseobacterium populi</name>
    <dbReference type="NCBI Taxonomy" id="1144316"/>
    <lineage>
        <taxon>Bacteria</taxon>
        <taxon>Pseudomonadati</taxon>
        <taxon>Bacteroidota</taxon>
        <taxon>Flavobacteriia</taxon>
        <taxon>Flavobacteriales</taxon>
        <taxon>Weeksellaceae</taxon>
        <taxon>Chryseobacterium group</taxon>
        <taxon>Chryseobacterium</taxon>
    </lineage>
</organism>
<sequence>MVTKVNKKEASLLLYQMISEAIPDGKLIFYIYFCSDKTQITMIIGNSNSNDIEEIFRLYRLATDFQRTKKIVLWPEFEKSLIETEINEKRQWKIIIDDEIACIWATAFSDPQIWGERNADPAVYIHRIATNPKFRGRNLVARIVEWVKKYAQENNKQFIRMDTVGENTELINHYQKCGFDFLGLVQLNDTSGLPGHYHNAEVSLFEIKI</sequence>
<dbReference type="Proteomes" id="UP000007509">
    <property type="component" value="Unassembled WGS sequence"/>
</dbReference>
<evidence type="ECO:0000313" key="2">
    <source>
        <dbReference type="EMBL" id="EJL71509.1"/>
    </source>
</evidence>
<keyword evidence="3" id="KW-1185">Reference proteome</keyword>
<feature type="domain" description="N-acetyltransferase" evidence="1">
    <location>
        <begin position="42"/>
        <end position="209"/>
    </location>
</feature>
<dbReference type="EMBL" id="AKJY01000039">
    <property type="protein sequence ID" value="EJL71509.1"/>
    <property type="molecule type" value="Genomic_DNA"/>
</dbReference>
<dbReference type="InterPro" id="IPR000182">
    <property type="entry name" value="GNAT_dom"/>
</dbReference>
<dbReference type="CDD" id="cd04301">
    <property type="entry name" value="NAT_SF"/>
    <property type="match status" value="1"/>
</dbReference>
<gene>
    <name evidence="2" type="ORF">PMI13_02303</name>
</gene>
<dbReference type="RefSeq" id="WP_007843708.1">
    <property type="nucleotide sequence ID" value="NZ_AKJY01000039.1"/>
</dbReference>